<dbReference type="Pfam" id="PF02709">
    <property type="entry name" value="Glyco_transf_7C"/>
    <property type="match status" value="1"/>
</dbReference>
<dbReference type="EMBL" id="MFDE01000034">
    <property type="protein sequence ID" value="OGE37900.1"/>
    <property type="molecule type" value="Genomic_DNA"/>
</dbReference>
<evidence type="ECO:0000259" key="3">
    <source>
        <dbReference type="Pfam" id="PF00535"/>
    </source>
</evidence>
<protein>
    <submittedName>
        <fullName evidence="5">Uncharacterized protein</fullName>
    </submittedName>
</protein>
<dbReference type="CDD" id="cd04186">
    <property type="entry name" value="GT_2_like_c"/>
    <property type="match status" value="1"/>
</dbReference>
<dbReference type="Pfam" id="PF00535">
    <property type="entry name" value="Glycos_transf_2"/>
    <property type="match status" value="1"/>
</dbReference>
<name>A0A1F5KAR7_9BACT</name>
<dbReference type="InterPro" id="IPR001173">
    <property type="entry name" value="Glyco_trans_2-like"/>
</dbReference>
<dbReference type="Gene3D" id="3.90.550.10">
    <property type="entry name" value="Spore Coat Polysaccharide Biosynthesis Protein SpsA, Chain A"/>
    <property type="match status" value="1"/>
</dbReference>
<proteinExistence type="predicted"/>
<dbReference type="AlphaFoldDB" id="A0A1F5KAR7"/>
<evidence type="ECO:0000256" key="1">
    <source>
        <dbReference type="ARBA" id="ARBA00022679"/>
    </source>
</evidence>
<feature type="transmembrane region" description="Helical" evidence="2">
    <location>
        <begin position="252"/>
        <end position="269"/>
    </location>
</feature>
<reference evidence="5 6" key="1">
    <citation type="journal article" date="2016" name="Nat. Commun.">
        <title>Thousands of microbial genomes shed light on interconnected biogeochemical processes in an aquifer system.</title>
        <authorList>
            <person name="Anantharaman K."/>
            <person name="Brown C.T."/>
            <person name="Hug L.A."/>
            <person name="Sharon I."/>
            <person name="Castelle C.J."/>
            <person name="Probst A.J."/>
            <person name="Thomas B.C."/>
            <person name="Singh A."/>
            <person name="Wilkins M.J."/>
            <person name="Karaoz U."/>
            <person name="Brodie E.L."/>
            <person name="Williams K.H."/>
            <person name="Hubbard S.S."/>
            <person name="Banfield J.F."/>
        </authorList>
    </citation>
    <scope>NUCLEOTIDE SEQUENCE [LARGE SCALE GENOMIC DNA]</scope>
</reference>
<feature type="domain" description="Galactosyltransferase C-terminal" evidence="4">
    <location>
        <begin position="176"/>
        <end position="227"/>
    </location>
</feature>
<evidence type="ECO:0000256" key="2">
    <source>
        <dbReference type="SAM" id="Phobius"/>
    </source>
</evidence>
<dbReference type="InterPro" id="IPR029044">
    <property type="entry name" value="Nucleotide-diphossugar_trans"/>
</dbReference>
<evidence type="ECO:0000313" key="6">
    <source>
        <dbReference type="Proteomes" id="UP000176527"/>
    </source>
</evidence>
<gene>
    <name evidence="5" type="ORF">A3F00_00200</name>
</gene>
<keyword evidence="1" id="KW-0808">Transferase</keyword>
<dbReference type="Proteomes" id="UP000176527">
    <property type="component" value="Unassembled WGS sequence"/>
</dbReference>
<keyword evidence="2" id="KW-0472">Membrane</keyword>
<dbReference type="InterPro" id="IPR027791">
    <property type="entry name" value="Galactosyl_T_C"/>
</dbReference>
<organism evidence="5 6">
    <name type="scientific">Candidatus Daviesbacteria bacterium RIFCSPHIGHO2_12_FULL_37_11</name>
    <dbReference type="NCBI Taxonomy" id="1797777"/>
    <lineage>
        <taxon>Bacteria</taxon>
        <taxon>Candidatus Daviesiibacteriota</taxon>
    </lineage>
</organism>
<dbReference type="PANTHER" id="PTHR43179">
    <property type="entry name" value="RHAMNOSYLTRANSFERASE WBBL"/>
    <property type="match status" value="1"/>
</dbReference>
<sequence length="278" mass="31410">MSAKVSVIIVSYNSEDFIEKCLVSLRVIAKQSLLGSEIIVLDNGSTDKTAEIIEKFPEIKLIKSNENLGFAKGNNKAVKEASGDYLFFLNPDTEIPKPASQGEQVRDDANFFYELISFYGKTSDVGIVAPRLVMENGQVQSSVRKLPTILGAFKEYILGMQNEYSQYVPDGSSPVEVEMVYGAAMLIKKDLFEKMGGFNEKYFLYYEDADLCKRVRESGKKIFYHPGVSVKHLVGATKSESDKSELNYRSSFRYHGLFGFLVLQLIFFLRRIVRSMKE</sequence>
<dbReference type="GO" id="GO:0016740">
    <property type="term" value="F:transferase activity"/>
    <property type="evidence" value="ECO:0007669"/>
    <property type="project" value="UniProtKB-KW"/>
</dbReference>
<accession>A0A1F5KAR7</accession>
<feature type="domain" description="Glycosyltransferase 2-like" evidence="3">
    <location>
        <begin position="6"/>
        <end position="97"/>
    </location>
</feature>
<keyword evidence="2" id="KW-0812">Transmembrane</keyword>
<evidence type="ECO:0000313" key="5">
    <source>
        <dbReference type="EMBL" id="OGE37900.1"/>
    </source>
</evidence>
<evidence type="ECO:0000259" key="4">
    <source>
        <dbReference type="Pfam" id="PF02709"/>
    </source>
</evidence>
<dbReference type="PANTHER" id="PTHR43179:SF7">
    <property type="entry name" value="RHAMNOSYLTRANSFERASE WBBL"/>
    <property type="match status" value="1"/>
</dbReference>
<dbReference type="SUPFAM" id="SSF53448">
    <property type="entry name" value="Nucleotide-diphospho-sugar transferases"/>
    <property type="match status" value="1"/>
</dbReference>
<comment type="caution">
    <text evidence="5">The sequence shown here is derived from an EMBL/GenBank/DDBJ whole genome shotgun (WGS) entry which is preliminary data.</text>
</comment>
<keyword evidence="2" id="KW-1133">Transmembrane helix</keyword>